<name>A0A4P6ZHY7_9FLAO</name>
<keyword evidence="1" id="KW-0732">Signal</keyword>
<sequence>MYKLFYTAAFLISFPTLFLAQMDTLYVYGPGGPFAPINESAQIFGKKHQLFVKVVAGPEDHWIAQAKQNADLIYGGAEYMLTSFAMKHPDLVDPTTRQELYKRGAAILVKPGNPKNIRSLKDLTKNGIAVLDVNGAGQLGLWEDLAGKQNAIEGIQKNIKNSFANTALGIAAWKADPTYDAWINYESWHYRLQDFTQVVKIPKFKNVYRGTPIALTTISRQRTMAVQFIDFMRSTEGHSIFKKWGWE</sequence>
<feature type="signal peptide" evidence="1">
    <location>
        <begin position="1"/>
        <end position="20"/>
    </location>
</feature>
<dbReference type="Gene3D" id="3.40.190.10">
    <property type="entry name" value="Periplasmic binding protein-like II"/>
    <property type="match status" value="2"/>
</dbReference>
<proteinExistence type="predicted"/>
<dbReference type="Pfam" id="PF13531">
    <property type="entry name" value="SBP_bac_11"/>
    <property type="match status" value="1"/>
</dbReference>
<dbReference type="OrthoDB" id="9804758at2"/>
<dbReference type="CDD" id="cd13519">
    <property type="entry name" value="PBP2_PEB3_AcfC"/>
    <property type="match status" value="1"/>
</dbReference>
<dbReference type="KEGG" id="csal:NBC122_02209"/>
<dbReference type="RefSeq" id="WP_133440390.1">
    <property type="nucleotide sequence ID" value="NZ_CP037954.1"/>
</dbReference>
<dbReference type="AlphaFoldDB" id="A0A4P6ZHY7"/>
<evidence type="ECO:0008006" key="4">
    <source>
        <dbReference type="Google" id="ProtNLM"/>
    </source>
</evidence>
<dbReference type="Proteomes" id="UP000294419">
    <property type="component" value="Chromosome"/>
</dbReference>
<organism evidence="2 3">
    <name type="scientific">Chryseobacterium salivictor</name>
    <dbReference type="NCBI Taxonomy" id="2547600"/>
    <lineage>
        <taxon>Bacteria</taxon>
        <taxon>Pseudomonadati</taxon>
        <taxon>Bacteroidota</taxon>
        <taxon>Flavobacteriia</taxon>
        <taxon>Flavobacteriales</taxon>
        <taxon>Weeksellaceae</taxon>
        <taxon>Chryseobacterium group</taxon>
        <taxon>Chryseobacterium</taxon>
    </lineage>
</organism>
<dbReference type="SUPFAM" id="SSF53850">
    <property type="entry name" value="Periplasmic binding protein-like II"/>
    <property type="match status" value="1"/>
</dbReference>
<evidence type="ECO:0000256" key="1">
    <source>
        <dbReference type="SAM" id="SignalP"/>
    </source>
</evidence>
<gene>
    <name evidence="2" type="ORF">NBC122_02209</name>
</gene>
<evidence type="ECO:0000313" key="3">
    <source>
        <dbReference type="Proteomes" id="UP000294419"/>
    </source>
</evidence>
<dbReference type="EMBL" id="CP037954">
    <property type="protein sequence ID" value="QBO59015.1"/>
    <property type="molecule type" value="Genomic_DNA"/>
</dbReference>
<reference evidence="2 3" key="1">
    <citation type="submission" date="2019-03" db="EMBL/GenBank/DDBJ databases">
        <authorList>
            <person name="Kim H."/>
            <person name="Yu S.-M."/>
        </authorList>
    </citation>
    <scope>NUCLEOTIDE SEQUENCE [LARGE SCALE GENOMIC DNA]</scope>
    <source>
        <strain evidence="2 3">NBC122</strain>
    </source>
</reference>
<feature type="chain" id="PRO_5020516411" description="Accessory colonization factor AcfC" evidence="1">
    <location>
        <begin position="21"/>
        <end position="247"/>
    </location>
</feature>
<keyword evidence="3" id="KW-1185">Reference proteome</keyword>
<evidence type="ECO:0000313" key="2">
    <source>
        <dbReference type="EMBL" id="QBO59015.1"/>
    </source>
</evidence>
<accession>A0A4P6ZHY7</accession>
<protein>
    <recommendedName>
        <fullName evidence="4">Accessory colonization factor AcfC</fullName>
    </recommendedName>
</protein>